<dbReference type="RefSeq" id="WP_269480474.1">
    <property type="nucleotide sequence ID" value="NZ_JAPXGH010000037.1"/>
</dbReference>
<comment type="caution">
    <text evidence="2">The sequence shown here is derived from an EMBL/GenBank/DDBJ whole genome shotgun (WGS) entry which is preliminary data.</text>
</comment>
<evidence type="ECO:0000313" key="2">
    <source>
        <dbReference type="EMBL" id="MCZ6162210.1"/>
    </source>
</evidence>
<organism evidence="2 3">
    <name type="scientific">Campylobacter ureolyticus</name>
    <dbReference type="NCBI Taxonomy" id="827"/>
    <lineage>
        <taxon>Bacteria</taxon>
        <taxon>Pseudomonadati</taxon>
        <taxon>Campylobacterota</taxon>
        <taxon>Epsilonproteobacteria</taxon>
        <taxon>Campylobacterales</taxon>
        <taxon>Campylobacteraceae</taxon>
        <taxon>Campylobacter</taxon>
    </lineage>
</organism>
<accession>A0A9Q4KQ42</accession>
<sequence>MNIFKQILIFLSYLSTVFTIFFVWWGGAIFGTMSIFTISFLFIFLILFVLVFLISKLVEKFFKKDSIKNKTQKIFSKKFKKIILITSIILLPFLIFFTHKFVYKKPPFLIDFIVNNKESKVVDYLNKSVPNDINMQNYLIKQGFDCEFENSKMRCDFEDFFYRDYRRIVILKDKEKIKILQ</sequence>
<evidence type="ECO:0000313" key="3">
    <source>
        <dbReference type="Proteomes" id="UP001075461"/>
    </source>
</evidence>
<feature type="transmembrane region" description="Helical" evidence="1">
    <location>
        <begin position="79"/>
        <end position="97"/>
    </location>
</feature>
<feature type="transmembrane region" description="Helical" evidence="1">
    <location>
        <begin position="7"/>
        <end position="27"/>
    </location>
</feature>
<name>A0A9Q4KQ42_9BACT</name>
<keyword evidence="1" id="KW-0472">Membrane</keyword>
<reference evidence="2" key="1">
    <citation type="submission" date="2022-12" db="EMBL/GenBank/DDBJ databases">
        <title>Species Delineation and Comparative Genomics within the Campylobacter ureolyticus Complex.</title>
        <authorList>
            <person name="Maki J."/>
            <person name="Howard M."/>
            <person name="Connelly S."/>
            <person name="Hardy D.J."/>
            <person name="Cameron A."/>
        </authorList>
    </citation>
    <scope>NUCLEOTIDE SEQUENCE</scope>
    <source>
        <strain evidence="2">URMC_786</strain>
    </source>
</reference>
<dbReference type="Proteomes" id="UP001075461">
    <property type="component" value="Unassembled WGS sequence"/>
</dbReference>
<gene>
    <name evidence="2" type="ORF">O6B92_07680</name>
</gene>
<keyword evidence="1" id="KW-0812">Transmembrane</keyword>
<feature type="transmembrane region" description="Helical" evidence="1">
    <location>
        <begin position="33"/>
        <end position="58"/>
    </location>
</feature>
<proteinExistence type="predicted"/>
<dbReference type="AlphaFoldDB" id="A0A9Q4KQ42"/>
<protein>
    <submittedName>
        <fullName evidence="2">Uncharacterized protein</fullName>
    </submittedName>
</protein>
<dbReference type="EMBL" id="JAPXGP010000006">
    <property type="protein sequence ID" value="MCZ6162210.1"/>
    <property type="molecule type" value="Genomic_DNA"/>
</dbReference>
<evidence type="ECO:0000256" key="1">
    <source>
        <dbReference type="SAM" id="Phobius"/>
    </source>
</evidence>
<keyword evidence="1" id="KW-1133">Transmembrane helix</keyword>